<evidence type="ECO:0000313" key="1">
    <source>
        <dbReference type="EMBL" id="KAA6384931.1"/>
    </source>
</evidence>
<dbReference type="Proteomes" id="UP000324800">
    <property type="component" value="Unassembled WGS sequence"/>
</dbReference>
<dbReference type="AlphaFoldDB" id="A0A5J4VQY6"/>
<gene>
    <name evidence="1" type="ORF">EZS28_019542</name>
</gene>
<name>A0A5J4VQY6_9EUKA</name>
<protein>
    <submittedName>
        <fullName evidence="1">Uncharacterized protein</fullName>
    </submittedName>
</protein>
<dbReference type="EMBL" id="SNRW01005509">
    <property type="protein sequence ID" value="KAA6384931.1"/>
    <property type="molecule type" value="Genomic_DNA"/>
</dbReference>
<proteinExistence type="predicted"/>
<organism evidence="1 2">
    <name type="scientific">Streblomastix strix</name>
    <dbReference type="NCBI Taxonomy" id="222440"/>
    <lineage>
        <taxon>Eukaryota</taxon>
        <taxon>Metamonada</taxon>
        <taxon>Preaxostyla</taxon>
        <taxon>Oxymonadida</taxon>
        <taxon>Streblomastigidae</taxon>
        <taxon>Streblomastix</taxon>
    </lineage>
</organism>
<comment type="caution">
    <text evidence="1">The sequence shown here is derived from an EMBL/GenBank/DDBJ whole genome shotgun (WGS) entry which is preliminary data.</text>
</comment>
<evidence type="ECO:0000313" key="2">
    <source>
        <dbReference type="Proteomes" id="UP000324800"/>
    </source>
</evidence>
<accession>A0A5J4VQY6</accession>
<reference evidence="1 2" key="1">
    <citation type="submission" date="2019-03" db="EMBL/GenBank/DDBJ databases">
        <title>Single cell metagenomics reveals metabolic interactions within the superorganism composed of flagellate Streblomastix strix and complex community of Bacteroidetes bacteria on its surface.</title>
        <authorList>
            <person name="Treitli S.C."/>
            <person name="Kolisko M."/>
            <person name="Husnik F."/>
            <person name="Keeling P."/>
            <person name="Hampl V."/>
        </authorList>
    </citation>
    <scope>NUCLEOTIDE SEQUENCE [LARGE SCALE GENOMIC DNA]</scope>
    <source>
        <strain evidence="1">ST1C</strain>
    </source>
</reference>
<sequence>MTKHRMRLVLGRMMIAVMEGREEKHYSNRHQNKEEQIKGRSKELLMVDIVHMRDIDLDQASFRNSGKKSNEANLNILAEQDPITVVCNVTSFHMLTEIHRATAEKREGGTWQLHTQIIKVMGYKATLTFRPLADLNVCQTIWLQQWFQIRRKNVKEKPFWFIFNKKDMQLMMNTPKPPI</sequence>